<reference evidence="1 2" key="1">
    <citation type="submission" date="2020-04" db="EMBL/GenBank/DDBJ databases">
        <title>Plant Genome Project.</title>
        <authorList>
            <person name="Zhang R.-G."/>
        </authorList>
    </citation>
    <scope>NUCLEOTIDE SEQUENCE [LARGE SCALE GENOMIC DNA]</scope>
    <source>
        <strain evidence="1">YNK0</strain>
        <tissue evidence="1">Leaf</tissue>
    </source>
</reference>
<comment type="caution">
    <text evidence="1">The sequence shown here is derived from an EMBL/GenBank/DDBJ whole genome shotgun (WGS) entry which is preliminary data.</text>
</comment>
<evidence type="ECO:0000313" key="1">
    <source>
        <dbReference type="EMBL" id="KAF8396509.1"/>
    </source>
</evidence>
<dbReference type="Proteomes" id="UP000655225">
    <property type="component" value="Unassembled WGS sequence"/>
</dbReference>
<accession>A0A834YVE1</accession>
<proteinExistence type="predicted"/>
<keyword evidence="2" id="KW-1185">Reference proteome</keyword>
<sequence>MAVAELSPSYTETRFLSSQLSSFSTRLNNHRRNSLPSLRRGHNTKVLCSVAPNQVHTPVAPQANGTKNKPECFGVFCLTYDLKAGI</sequence>
<dbReference type="AlphaFoldDB" id="A0A834YVE1"/>
<dbReference type="EMBL" id="JABCRI010000012">
    <property type="protein sequence ID" value="KAF8396509.1"/>
    <property type="molecule type" value="Genomic_DNA"/>
</dbReference>
<organism evidence="1 2">
    <name type="scientific">Tetracentron sinense</name>
    <name type="common">Spur-leaf</name>
    <dbReference type="NCBI Taxonomy" id="13715"/>
    <lineage>
        <taxon>Eukaryota</taxon>
        <taxon>Viridiplantae</taxon>
        <taxon>Streptophyta</taxon>
        <taxon>Embryophyta</taxon>
        <taxon>Tracheophyta</taxon>
        <taxon>Spermatophyta</taxon>
        <taxon>Magnoliopsida</taxon>
        <taxon>Trochodendrales</taxon>
        <taxon>Trochodendraceae</taxon>
        <taxon>Tetracentron</taxon>
    </lineage>
</organism>
<name>A0A834YVE1_TETSI</name>
<evidence type="ECO:0000313" key="2">
    <source>
        <dbReference type="Proteomes" id="UP000655225"/>
    </source>
</evidence>
<protein>
    <submittedName>
        <fullName evidence="1">Uncharacterized protein</fullName>
    </submittedName>
</protein>
<gene>
    <name evidence="1" type="ORF">HHK36_018132</name>
</gene>